<feature type="compositionally biased region" description="Polar residues" evidence="1">
    <location>
        <begin position="144"/>
        <end position="154"/>
    </location>
</feature>
<sequence length="376" mass="39731">MTGYRPYSSTLGRLLALTTLTLTLFTQTATADIRCTQNGADTFRAGSMLKFQWNDTESASIESFTLDLYCVQSGKLVQNLATLNLTSPSPIAWVATSLAAQSNECTLNQYQGGFAWATTDPTTGEPTTGVSKCKVMLFIGAPNSASSPTNGTNDNPDRTKVPDQTLDDEDSMKPSDVVVTEQTKHIVIGVGSAFGVLVLSGFIGFYVIRYSNKRAADEAAAKKLREPIQNGPSYPPSTGRGGPNSGQTSAGISRYNDLASVTTGSMGANSPRPEMTENDYGAGAMSILSMSPAATPIAAAHAKLARPDSYLTASIHSPPMSHSSAMGPGSGVGSGERPASLLTSSFIPMDDHRSLSEASRSTTPNPFERRQNIQYD</sequence>
<feature type="region of interest" description="Disordered" evidence="1">
    <location>
        <begin position="313"/>
        <end position="376"/>
    </location>
</feature>
<evidence type="ECO:0000256" key="3">
    <source>
        <dbReference type="SAM" id="SignalP"/>
    </source>
</evidence>
<dbReference type="OrthoDB" id="2443330at2759"/>
<dbReference type="EMBL" id="JAABOA010000311">
    <property type="protein sequence ID" value="KAF9584864.1"/>
    <property type="molecule type" value="Genomic_DNA"/>
</dbReference>
<feature type="transmembrane region" description="Helical" evidence="2">
    <location>
        <begin position="186"/>
        <end position="208"/>
    </location>
</feature>
<evidence type="ECO:0000256" key="1">
    <source>
        <dbReference type="SAM" id="MobiDB-lite"/>
    </source>
</evidence>
<evidence type="ECO:0000256" key="2">
    <source>
        <dbReference type="SAM" id="Phobius"/>
    </source>
</evidence>
<keyword evidence="2" id="KW-1133">Transmembrane helix</keyword>
<gene>
    <name evidence="4" type="ORF">BGW38_004890</name>
</gene>
<proteinExistence type="predicted"/>
<keyword evidence="2" id="KW-0812">Transmembrane</keyword>
<protein>
    <submittedName>
        <fullName evidence="4">Uncharacterized protein</fullName>
    </submittedName>
</protein>
<comment type="caution">
    <text evidence="4">The sequence shown here is derived from an EMBL/GenBank/DDBJ whole genome shotgun (WGS) entry which is preliminary data.</text>
</comment>
<feature type="compositionally biased region" description="Polar residues" evidence="1">
    <location>
        <begin position="313"/>
        <end position="324"/>
    </location>
</feature>
<keyword evidence="2" id="KW-0472">Membrane</keyword>
<feature type="signal peptide" evidence="3">
    <location>
        <begin position="1"/>
        <end position="31"/>
    </location>
</feature>
<evidence type="ECO:0000313" key="4">
    <source>
        <dbReference type="EMBL" id="KAF9584864.1"/>
    </source>
</evidence>
<feature type="region of interest" description="Disordered" evidence="1">
    <location>
        <begin position="221"/>
        <end position="251"/>
    </location>
</feature>
<feature type="compositionally biased region" description="Polar residues" evidence="1">
    <location>
        <begin position="356"/>
        <end position="365"/>
    </location>
</feature>
<reference evidence="4" key="1">
    <citation type="journal article" date="2020" name="Fungal Divers.">
        <title>Resolving the Mortierellaceae phylogeny through synthesis of multi-gene phylogenetics and phylogenomics.</title>
        <authorList>
            <person name="Vandepol N."/>
            <person name="Liber J."/>
            <person name="Desiro A."/>
            <person name="Na H."/>
            <person name="Kennedy M."/>
            <person name="Barry K."/>
            <person name="Grigoriev I.V."/>
            <person name="Miller A.N."/>
            <person name="O'Donnell K."/>
            <person name="Stajich J.E."/>
            <person name="Bonito G."/>
        </authorList>
    </citation>
    <scope>NUCLEOTIDE SEQUENCE</scope>
    <source>
        <strain evidence="4">KOD1015</strain>
    </source>
</reference>
<organism evidence="4 5">
    <name type="scientific">Lunasporangiospora selenospora</name>
    <dbReference type="NCBI Taxonomy" id="979761"/>
    <lineage>
        <taxon>Eukaryota</taxon>
        <taxon>Fungi</taxon>
        <taxon>Fungi incertae sedis</taxon>
        <taxon>Mucoromycota</taxon>
        <taxon>Mortierellomycotina</taxon>
        <taxon>Mortierellomycetes</taxon>
        <taxon>Mortierellales</taxon>
        <taxon>Mortierellaceae</taxon>
        <taxon>Lunasporangiospora</taxon>
    </lineage>
</organism>
<dbReference type="Proteomes" id="UP000780801">
    <property type="component" value="Unassembled WGS sequence"/>
</dbReference>
<dbReference type="AlphaFoldDB" id="A0A9P6G0N9"/>
<feature type="chain" id="PRO_5040462735" evidence="3">
    <location>
        <begin position="32"/>
        <end position="376"/>
    </location>
</feature>
<evidence type="ECO:0000313" key="5">
    <source>
        <dbReference type="Proteomes" id="UP000780801"/>
    </source>
</evidence>
<keyword evidence="3" id="KW-0732">Signal</keyword>
<name>A0A9P6G0N9_9FUNG</name>
<feature type="region of interest" description="Disordered" evidence="1">
    <location>
        <begin position="144"/>
        <end position="174"/>
    </location>
</feature>
<feature type="compositionally biased region" description="Basic and acidic residues" evidence="1">
    <location>
        <begin position="367"/>
        <end position="376"/>
    </location>
</feature>
<keyword evidence="5" id="KW-1185">Reference proteome</keyword>
<accession>A0A9P6G0N9</accession>